<reference evidence="3" key="1">
    <citation type="journal article" date="2019" name="Int. J. Syst. Evol. Microbiol.">
        <title>The Global Catalogue of Microorganisms (GCM) 10K type strain sequencing project: providing services to taxonomists for standard genome sequencing and annotation.</title>
        <authorList>
            <consortium name="The Broad Institute Genomics Platform"/>
            <consortium name="The Broad Institute Genome Sequencing Center for Infectious Disease"/>
            <person name="Wu L."/>
            <person name="Ma J."/>
        </authorList>
    </citation>
    <scope>NUCLEOTIDE SEQUENCE [LARGE SCALE GENOMIC DNA]</scope>
    <source>
        <strain evidence="3">CCUG 66188</strain>
    </source>
</reference>
<organism evidence="2 3">
    <name type="scientific">Sulfitobacter porphyrae</name>
    <dbReference type="NCBI Taxonomy" id="1246864"/>
    <lineage>
        <taxon>Bacteria</taxon>
        <taxon>Pseudomonadati</taxon>
        <taxon>Pseudomonadota</taxon>
        <taxon>Alphaproteobacteria</taxon>
        <taxon>Rhodobacterales</taxon>
        <taxon>Roseobacteraceae</taxon>
        <taxon>Sulfitobacter</taxon>
    </lineage>
</organism>
<keyword evidence="1" id="KW-0812">Transmembrane</keyword>
<feature type="transmembrane region" description="Helical" evidence="1">
    <location>
        <begin position="20"/>
        <end position="38"/>
    </location>
</feature>
<sequence length="83" mass="8825">MPAALAAAGIIAYVPGDEPPILAAILLMMWHIAVLQMSGRGRCHMALRAFCTFAGHEVARRAARPLPGRLTPGKTPHVMLAGR</sequence>
<comment type="caution">
    <text evidence="2">The sequence shown here is derived from an EMBL/GenBank/DDBJ whole genome shotgun (WGS) entry which is preliminary data.</text>
</comment>
<keyword evidence="1" id="KW-1133">Transmembrane helix</keyword>
<evidence type="ECO:0000313" key="2">
    <source>
        <dbReference type="EMBL" id="MFC6759500.1"/>
    </source>
</evidence>
<evidence type="ECO:0000313" key="3">
    <source>
        <dbReference type="Proteomes" id="UP001596353"/>
    </source>
</evidence>
<keyword evidence="1" id="KW-0472">Membrane</keyword>
<name>A0ABW2B1E8_9RHOB</name>
<dbReference type="Proteomes" id="UP001596353">
    <property type="component" value="Unassembled WGS sequence"/>
</dbReference>
<keyword evidence="3" id="KW-1185">Reference proteome</keyword>
<evidence type="ECO:0000256" key="1">
    <source>
        <dbReference type="SAM" id="Phobius"/>
    </source>
</evidence>
<protein>
    <submittedName>
        <fullName evidence="2">Uncharacterized protein</fullName>
    </submittedName>
</protein>
<accession>A0ABW2B1E8</accession>
<gene>
    <name evidence="2" type="ORF">ACFQFQ_08370</name>
</gene>
<proteinExistence type="predicted"/>
<dbReference type="EMBL" id="JBHSWG010000001">
    <property type="protein sequence ID" value="MFC6759500.1"/>
    <property type="molecule type" value="Genomic_DNA"/>
</dbReference>